<keyword evidence="2" id="KW-1185">Reference proteome</keyword>
<dbReference type="Gene3D" id="1.10.287.950">
    <property type="entry name" value="Methyl-accepting chemotaxis protein"/>
    <property type="match status" value="1"/>
</dbReference>
<dbReference type="PANTHER" id="PTHR32089">
    <property type="entry name" value="METHYL-ACCEPTING CHEMOTAXIS PROTEIN MCPB"/>
    <property type="match status" value="1"/>
</dbReference>
<gene>
    <name evidence="1" type="ORF">PH586_16430</name>
</gene>
<dbReference type="SUPFAM" id="SSF58104">
    <property type="entry name" value="Methyl-accepting chemotaxis protein (MCP) signaling domain"/>
    <property type="match status" value="1"/>
</dbReference>
<sequence>MLERIREAISRINDMNLQIATAAEQQSATSEEINRNTTNIRDISHLVADGAEQQVRQCNVMVEQVAQQDQLLERFSV</sequence>
<dbReference type="EMBL" id="JAQJZJ010000008">
    <property type="protein sequence ID" value="MDA7087980.1"/>
    <property type="molecule type" value="Genomic_DNA"/>
</dbReference>
<accession>A0ABT4XIG2</accession>
<evidence type="ECO:0008006" key="3">
    <source>
        <dbReference type="Google" id="ProtNLM"/>
    </source>
</evidence>
<protein>
    <recommendedName>
        <fullName evidence="3">Methyl-accepting chemotaxis protein</fullName>
    </recommendedName>
</protein>
<evidence type="ECO:0000313" key="1">
    <source>
        <dbReference type="EMBL" id="MDA7087980.1"/>
    </source>
</evidence>
<organism evidence="1 2">
    <name type="scientific">Pseudomonas aestuarii</name>
    <dbReference type="NCBI Taxonomy" id="3018340"/>
    <lineage>
        <taxon>Bacteria</taxon>
        <taxon>Pseudomonadati</taxon>
        <taxon>Pseudomonadota</taxon>
        <taxon>Gammaproteobacteria</taxon>
        <taxon>Pseudomonadales</taxon>
        <taxon>Pseudomonadaceae</taxon>
        <taxon>Pseudomonas</taxon>
    </lineage>
</organism>
<reference evidence="1 2" key="1">
    <citation type="submission" date="2023-01" db="EMBL/GenBank/DDBJ databases">
        <title>Pseudomonas SA3-5T sp. nov., isolated from tidal flat sediment.</title>
        <authorList>
            <person name="Kim H.S."/>
            <person name="Kim J.-S."/>
            <person name="Suh M.K."/>
            <person name="Eom M.K."/>
            <person name="Lee J.-S."/>
        </authorList>
    </citation>
    <scope>NUCLEOTIDE SEQUENCE [LARGE SCALE GENOMIC DNA]</scope>
    <source>
        <strain evidence="1 2">SA3-5</strain>
    </source>
</reference>
<evidence type="ECO:0000313" key="2">
    <source>
        <dbReference type="Proteomes" id="UP001212042"/>
    </source>
</evidence>
<comment type="caution">
    <text evidence="1">The sequence shown here is derived from an EMBL/GenBank/DDBJ whole genome shotgun (WGS) entry which is preliminary data.</text>
</comment>
<name>A0ABT4XIG2_9PSED</name>
<dbReference type="PANTHER" id="PTHR32089:SF117">
    <property type="entry name" value="METHYL ACCEPTING SENSORY TRANSDUCER WITH CACHE_1 SMALL MOLECULE BINDING DOMAIN"/>
    <property type="match status" value="1"/>
</dbReference>
<proteinExistence type="predicted"/>
<dbReference type="Proteomes" id="UP001212042">
    <property type="component" value="Unassembled WGS sequence"/>
</dbReference>